<sequence>MKKNEKKILTKEYKFGNIVIVNKDEDTKKRKANKMLRKDKKGEKNIER</sequence>
<comment type="caution">
    <text evidence="2">The sequence shown here is derived from an EMBL/GenBank/DDBJ whole genome shotgun (WGS) entry which is preliminary data.</text>
</comment>
<gene>
    <name evidence="1" type="ORF">QQA45_06180</name>
    <name evidence="2" type="ORF">QQA45_06370</name>
</gene>
<evidence type="ECO:0000313" key="2">
    <source>
        <dbReference type="EMBL" id="MDK9581115.1"/>
    </source>
</evidence>
<proteinExistence type="predicted"/>
<dbReference type="EMBL" id="JASSPP010000011">
    <property type="protein sequence ID" value="MDK9581078.1"/>
    <property type="molecule type" value="Genomic_DNA"/>
</dbReference>
<evidence type="ECO:0000313" key="1">
    <source>
        <dbReference type="EMBL" id="MDK9581078.1"/>
    </source>
</evidence>
<organism evidence="2 3">
    <name type="scientific">Sneathia sanguinegens</name>
    <dbReference type="NCBI Taxonomy" id="40543"/>
    <lineage>
        <taxon>Bacteria</taxon>
        <taxon>Fusobacteriati</taxon>
        <taxon>Fusobacteriota</taxon>
        <taxon>Fusobacteriia</taxon>
        <taxon>Fusobacteriales</taxon>
        <taxon>Leptotrichiaceae</taxon>
        <taxon>Sneathia</taxon>
    </lineage>
</organism>
<evidence type="ECO:0000313" key="3">
    <source>
        <dbReference type="Proteomes" id="UP001225134"/>
    </source>
</evidence>
<dbReference type="EMBL" id="JASSPP010000012">
    <property type="protein sequence ID" value="MDK9581115.1"/>
    <property type="molecule type" value="Genomic_DNA"/>
</dbReference>
<dbReference type="RefSeq" id="WP_285153340.1">
    <property type="nucleotide sequence ID" value="NZ_JASSPP010000011.1"/>
</dbReference>
<keyword evidence="3" id="KW-1185">Reference proteome</keyword>
<protein>
    <submittedName>
        <fullName evidence="2">Uncharacterized protein</fullName>
    </submittedName>
</protein>
<reference evidence="2 3" key="1">
    <citation type="submission" date="2023-06" db="EMBL/GenBank/DDBJ databases">
        <title>Antibody response to the Sneathia vaginalis cytopathogenic toxin A during pregnancy.</title>
        <authorList>
            <person name="Mccoy Z.T."/>
            <person name="Serrano M.G."/>
            <person name="Spaine K."/>
            <person name="Edwards D.J."/>
            <person name="Buck G.A."/>
            <person name="Jefferson K."/>
        </authorList>
    </citation>
    <scope>NUCLEOTIDE SEQUENCE [LARGE SCALE GENOMIC DNA]</scope>
    <source>
        <strain evidence="2 3">CCUG 42621</strain>
    </source>
</reference>
<dbReference type="Proteomes" id="UP001225134">
    <property type="component" value="Unassembled WGS sequence"/>
</dbReference>
<name>A0ABT7HML3_9FUSO</name>
<accession>A0ABT7HML3</accession>